<evidence type="ECO:0000313" key="1">
    <source>
        <dbReference type="EMBL" id="MCL1031383.1"/>
    </source>
</evidence>
<evidence type="ECO:0008006" key="3">
    <source>
        <dbReference type="Google" id="ProtNLM"/>
    </source>
</evidence>
<keyword evidence="2" id="KW-1185">Reference proteome</keyword>
<evidence type="ECO:0000313" key="2">
    <source>
        <dbReference type="Proteomes" id="UP001165275"/>
    </source>
</evidence>
<dbReference type="EMBL" id="JAGQDC010000021">
    <property type="protein sequence ID" value="MCL1031383.1"/>
    <property type="molecule type" value="Genomic_DNA"/>
</dbReference>
<organism evidence="1 2">
    <name type="scientific">Serratia silvae</name>
    <dbReference type="NCBI Taxonomy" id="2824122"/>
    <lineage>
        <taxon>Bacteria</taxon>
        <taxon>Pseudomonadati</taxon>
        <taxon>Pseudomonadota</taxon>
        <taxon>Gammaproteobacteria</taxon>
        <taxon>Enterobacterales</taxon>
        <taxon>Yersiniaceae</taxon>
        <taxon>Serratia</taxon>
    </lineage>
</organism>
<reference evidence="1" key="1">
    <citation type="submission" date="2021-04" db="EMBL/GenBank/DDBJ databases">
        <title>Genome sequence of Serratia sp. arafor3.</title>
        <authorList>
            <person name="Besaury L."/>
        </authorList>
    </citation>
    <scope>NUCLEOTIDE SEQUENCE</scope>
    <source>
        <strain evidence="1">Arafor3</strain>
    </source>
</reference>
<comment type="caution">
    <text evidence="1">The sequence shown here is derived from an EMBL/GenBank/DDBJ whole genome shotgun (WGS) entry which is preliminary data.</text>
</comment>
<gene>
    <name evidence="1" type="ORF">KAJ71_20525</name>
</gene>
<dbReference type="RefSeq" id="WP_248947395.1">
    <property type="nucleotide sequence ID" value="NZ_JAGQDC010000021.1"/>
</dbReference>
<name>A0ABT0KH83_9GAMM</name>
<dbReference type="Proteomes" id="UP001165275">
    <property type="component" value="Unassembled WGS sequence"/>
</dbReference>
<protein>
    <recommendedName>
        <fullName evidence="3">Morphogenetic protein</fullName>
    </recommendedName>
</protein>
<accession>A0ABT0KH83</accession>
<proteinExistence type="predicted"/>
<sequence length="185" mass="20101">MPDGVSPFLKAYITSGEHMVVGYIGEGSSATLESLWTSPFENNSVGSMAGISTLANATQAVSGSTSKAKINSMLVWEGHKPPEFTLSLHFMARIDAQIEVNAAIMVLQQMASPDLKNFLPGGRRPKPVVLDIGRRQKIMHAVIQSVQYELNAPRTSTGMYAHNTVNLQISGMTAYNESEIPLMYI</sequence>